<feature type="region of interest" description="Disordered" evidence="1">
    <location>
        <begin position="1"/>
        <end position="27"/>
    </location>
</feature>
<evidence type="ECO:0000256" key="1">
    <source>
        <dbReference type="SAM" id="MobiDB-lite"/>
    </source>
</evidence>
<dbReference type="AlphaFoldDB" id="A0A5B7GN85"/>
<protein>
    <submittedName>
        <fullName evidence="2">Uncharacterized protein</fullName>
    </submittedName>
</protein>
<organism evidence="2 3">
    <name type="scientific">Portunus trituberculatus</name>
    <name type="common">Swimming crab</name>
    <name type="synonym">Neptunus trituberculatus</name>
    <dbReference type="NCBI Taxonomy" id="210409"/>
    <lineage>
        <taxon>Eukaryota</taxon>
        <taxon>Metazoa</taxon>
        <taxon>Ecdysozoa</taxon>
        <taxon>Arthropoda</taxon>
        <taxon>Crustacea</taxon>
        <taxon>Multicrustacea</taxon>
        <taxon>Malacostraca</taxon>
        <taxon>Eumalacostraca</taxon>
        <taxon>Eucarida</taxon>
        <taxon>Decapoda</taxon>
        <taxon>Pleocyemata</taxon>
        <taxon>Brachyura</taxon>
        <taxon>Eubrachyura</taxon>
        <taxon>Portunoidea</taxon>
        <taxon>Portunidae</taxon>
        <taxon>Portuninae</taxon>
        <taxon>Portunus</taxon>
    </lineage>
</organism>
<evidence type="ECO:0000313" key="3">
    <source>
        <dbReference type="Proteomes" id="UP000324222"/>
    </source>
</evidence>
<evidence type="ECO:0000313" key="2">
    <source>
        <dbReference type="EMBL" id="MPC61640.1"/>
    </source>
</evidence>
<gene>
    <name evidence="2" type="ORF">E2C01_055715</name>
</gene>
<feature type="compositionally biased region" description="Polar residues" evidence="1">
    <location>
        <begin position="15"/>
        <end position="24"/>
    </location>
</feature>
<proteinExistence type="predicted"/>
<accession>A0A5B7GN85</accession>
<reference evidence="2 3" key="1">
    <citation type="submission" date="2019-05" db="EMBL/GenBank/DDBJ databases">
        <title>Another draft genome of Portunus trituberculatus and its Hox gene families provides insights of decapod evolution.</title>
        <authorList>
            <person name="Jeong J.-H."/>
            <person name="Song I."/>
            <person name="Kim S."/>
            <person name="Choi T."/>
            <person name="Kim D."/>
            <person name="Ryu S."/>
            <person name="Kim W."/>
        </authorList>
    </citation>
    <scope>NUCLEOTIDE SEQUENCE [LARGE SCALE GENOMIC DNA]</scope>
    <source>
        <tissue evidence="2">Muscle</tissue>
    </source>
</reference>
<comment type="caution">
    <text evidence="2">The sequence shown here is derived from an EMBL/GenBank/DDBJ whole genome shotgun (WGS) entry which is preliminary data.</text>
</comment>
<dbReference type="Proteomes" id="UP000324222">
    <property type="component" value="Unassembled WGS sequence"/>
</dbReference>
<dbReference type="EMBL" id="VSRR010018737">
    <property type="protein sequence ID" value="MPC61640.1"/>
    <property type="molecule type" value="Genomic_DNA"/>
</dbReference>
<sequence length="75" mass="8364">MQAMTEHGRPRRTRSCNSSGTALTTHGKVSKVAILEFTPRNVCRRRAGAGHKPSRMWTPLGFTNRIVSHARSSPY</sequence>
<keyword evidence="3" id="KW-1185">Reference proteome</keyword>
<name>A0A5B7GN85_PORTR</name>